<comment type="caution">
    <text evidence="6">The sequence shown here is derived from an EMBL/GenBank/DDBJ whole genome shotgun (WGS) entry which is preliminary data.</text>
</comment>
<dbReference type="GO" id="GO:0004177">
    <property type="term" value="F:aminopeptidase activity"/>
    <property type="evidence" value="ECO:0007669"/>
    <property type="project" value="UniProtKB-KW"/>
</dbReference>
<dbReference type="SUPFAM" id="SSF53092">
    <property type="entry name" value="Creatinase/prolidase N-terminal domain"/>
    <property type="match status" value="1"/>
</dbReference>
<dbReference type="PRINTS" id="PR00599">
    <property type="entry name" value="MAPEPTIDASE"/>
</dbReference>
<dbReference type="InterPro" id="IPR000994">
    <property type="entry name" value="Pept_M24"/>
</dbReference>
<dbReference type="Gene3D" id="3.90.230.10">
    <property type="entry name" value="Creatinase/methionine aminopeptidase superfamily"/>
    <property type="match status" value="1"/>
</dbReference>
<evidence type="ECO:0000256" key="2">
    <source>
        <dbReference type="ARBA" id="ARBA00022723"/>
    </source>
</evidence>
<evidence type="ECO:0000256" key="3">
    <source>
        <dbReference type="ARBA" id="ARBA00022801"/>
    </source>
</evidence>
<dbReference type="InterPro" id="IPR050659">
    <property type="entry name" value="Peptidase_M24B"/>
</dbReference>
<keyword evidence="6" id="KW-0031">Aminopeptidase</keyword>
<evidence type="ECO:0000256" key="1">
    <source>
        <dbReference type="ARBA" id="ARBA00008766"/>
    </source>
</evidence>
<dbReference type="FunFam" id="3.90.230.10:FF:000014">
    <property type="entry name" value="Aminopeptidase P family protein"/>
    <property type="match status" value="1"/>
</dbReference>
<dbReference type="GO" id="GO:0008235">
    <property type="term" value="F:metalloexopeptidase activity"/>
    <property type="evidence" value="ECO:0007669"/>
    <property type="project" value="UniProtKB-ARBA"/>
</dbReference>
<dbReference type="GO" id="GO:0046872">
    <property type="term" value="F:metal ion binding"/>
    <property type="evidence" value="ECO:0007669"/>
    <property type="project" value="UniProtKB-KW"/>
</dbReference>
<dbReference type="PANTHER" id="PTHR46112:SF3">
    <property type="entry name" value="AMINOPEPTIDASE YPDF"/>
    <property type="match status" value="1"/>
</dbReference>
<dbReference type="Proteomes" id="UP000320048">
    <property type="component" value="Unassembled WGS sequence"/>
</dbReference>
<dbReference type="InterPro" id="IPR029149">
    <property type="entry name" value="Creatin/AminoP/Spt16_N"/>
</dbReference>
<keyword evidence="2" id="KW-0479">Metal-binding</keyword>
<name>A0A537JH30_9BACT</name>
<dbReference type="InterPro" id="IPR001714">
    <property type="entry name" value="Pept_M24_MAP"/>
</dbReference>
<proteinExistence type="inferred from homology"/>
<dbReference type="PROSITE" id="PS00491">
    <property type="entry name" value="PROLINE_PEPTIDASE"/>
    <property type="match status" value="1"/>
</dbReference>
<keyword evidence="6" id="KW-0645">Protease</keyword>
<dbReference type="EMBL" id="VBAO01000105">
    <property type="protein sequence ID" value="TMI82851.1"/>
    <property type="molecule type" value="Genomic_DNA"/>
</dbReference>
<gene>
    <name evidence="6" type="ORF">E6H04_04005</name>
</gene>
<evidence type="ECO:0000259" key="5">
    <source>
        <dbReference type="Pfam" id="PF01321"/>
    </source>
</evidence>
<accession>A0A537JH30</accession>
<evidence type="ECO:0000313" key="7">
    <source>
        <dbReference type="Proteomes" id="UP000320048"/>
    </source>
</evidence>
<sequence length="364" mass="38998">MTLEVSRAARTHLDRARSLVAASNIDALLILKTENRRYATGFTGSAGLALVTRTEELLAVDFRYEEQAAAEAPGCTLLRGGRDPLGALAAALAGRGISRIGFEAEFVPFAQVARLREKLGPADLVPLSDVDRLRWVKDPAEVAAISRAVEIADAAYERVLGVLRPGLSERDAAVELETFMRRGGADRVAFDSVLASGPRSALPHGRPTDRIIGPGDLVTLDFGAMWGGYCSDCTRTVVLGSADEQQRRVYGVVLDAQRWALEMIRAGVPCRDVDARARAVIADAGYGAAFGHSLGHGVGLEVHEGPRLAPQEEAVLEPGMVLTVEPGIYLPGWGGVRIEDTVVVTEDGCRILTRAPKEFRVLPV</sequence>
<dbReference type="AlphaFoldDB" id="A0A537JH30"/>
<dbReference type="Pfam" id="PF01321">
    <property type="entry name" value="Creatinase_N"/>
    <property type="match status" value="1"/>
</dbReference>
<dbReference type="InterPro" id="IPR036005">
    <property type="entry name" value="Creatinase/aminopeptidase-like"/>
</dbReference>
<feature type="domain" description="Creatinase N-terminal" evidence="5">
    <location>
        <begin position="13"/>
        <end position="135"/>
    </location>
</feature>
<dbReference type="Gene3D" id="3.40.350.10">
    <property type="entry name" value="Creatinase/prolidase N-terminal domain"/>
    <property type="match status" value="1"/>
</dbReference>
<comment type="similarity">
    <text evidence="1">Belongs to the peptidase M24B family.</text>
</comment>
<reference evidence="6 7" key="1">
    <citation type="journal article" date="2019" name="Nat. Microbiol.">
        <title>Mediterranean grassland soil C-N compound turnover is dependent on rainfall and depth, and is mediated by genomically divergent microorganisms.</title>
        <authorList>
            <person name="Diamond S."/>
            <person name="Andeer P.F."/>
            <person name="Li Z."/>
            <person name="Crits-Christoph A."/>
            <person name="Burstein D."/>
            <person name="Anantharaman K."/>
            <person name="Lane K.R."/>
            <person name="Thomas B.C."/>
            <person name="Pan C."/>
            <person name="Northen T.R."/>
            <person name="Banfield J.F."/>
        </authorList>
    </citation>
    <scope>NUCLEOTIDE SEQUENCE [LARGE SCALE GENOMIC DNA]</scope>
    <source>
        <strain evidence="6">NP_7</strain>
    </source>
</reference>
<dbReference type="PANTHER" id="PTHR46112">
    <property type="entry name" value="AMINOPEPTIDASE"/>
    <property type="match status" value="1"/>
</dbReference>
<keyword evidence="3" id="KW-0378">Hydrolase</keyword>
<dbReference type="SUPFAM" id="SSF55920">
    <property type="entry name" value="Creatinase/aminopeptidase"/>
    <property type="match status" value="1"/>
</dbReference>
<dbReference type="Pfam" id="PF00557">
    <property type="entry name" value="Peptidase_M24"/>
    <property type="match status" value="1"/>
</dbReference>
<feature type="domain" description="Peptidase M24" evidence="4">
    <location>
        <begin position="144"/>
        <end position="346"/>
    </location>
</feature>
<evidence type="ECO:0000313" key="6">
    <source>
        <dbReference type="EMBL" id="TMI82851.1"/>
    </source>
</evidence>
<dbReference type="CDD" id="cd01092">
    <property type="entry name" value="APP-like"/>
    <property type="match status" value="1"/>
</dbReference>
<dbReference type="InterPro" id="IPR000587">
    <property type="entry name" value="Creatinase_N"/>
</dbReference>
<evidence type="ECO:0000259" key="4">
    <source>
        <dbReference type="Pfam" id="PF00557"/>
    </source>
</evidence>
<dbReference type="InterPro" id="IPR001131">
    <property type="entry name" value="Peptidase_M24B_aminopep-P_CS"/>
</dbReference>
<protein>
    <submittedName>
        <fullName evidence="6">Aminopeptidase P family protein</fullName>
    </submittedName>
</protein>
<organism evidence="6 7">
    <name type="scientific">Candidatus Segetimicrobium genomatis</name>
    <dbReference type="NCBI Taxonomy" id="2569760"/>
    <lineage>
        <taxon>Bacteria</taxon>
        <taxon>Bacillati</taxon>
        <taxon>Candidatus Sysuimicrobiota</taxon>
        <taxon>Candidatus Sysuimicrobiia</taxon>
        <taxon>Candidatus Sysuimicrobiales</taxon>
        <taxon>Candidatus Segetimicrobiaceae</taxon>
        <taxon>Candidatus Segetimicrobium</taxon>
    </lineage>
</organism>